<feature type="compositionally biased region" description="Basic and acidic residues" evidence="1">
    <location>
        <begin position="14"/>
        <end position="42"/>
    </location>
</feature>
<organism evidence="2 3">
    <name type="scientific">Prorocentrum cordatum</name>
    <dbReference type="NCBI Taxonomy" id="2364126"/>
    <lineage>
        <taxon>Eukaryota</taxon>
        <taxon>Sar</taxon>
        <taxon>Alveolata</taxon>
        <taxon>Dinophyceae</taxon>
        <taxon>Prorocentrales</taxon>
        <taxon>Prorocentraceae</taxon>
        <taxon>Prorocentrum</taxon>
    </lineage>
</organism>
<keyword evidence="3" id="KW-1185">Reference proteome</keyword>
<feature type="compositionally biased region" description="Basic and acidic residues" evidence="1">
    <location>
        <begin position="133"/>
        <end position="147"/>
    </location>
</feature>
<dbReference type="EMBL" id="CAUYUJ010000883">
    <property type="protein sequence ID" value="CAK0792989.1"/>
    <property type="molecule type" value="Genomic_DNA"/>
</dbReference>
<evidence type="ECO:0000313" key="3">
    <source>
        <dbReference type="Proteomes" id="UP001189429"/>
    </source>
</evidence>
<feature type="compositionally biased region" description="Low complexity" evidence="1">
    <location>
        <begin position="109"/>
        <end position="125"/>
    </location>
</feature>
<accession>A0ABN9PRD9</accession>
<feature type="compositionally biased region" description="Low complexity" evidence="1">
    <location>
        <begin position="161"/>
        <end position="190"/>
    </location>
</feature>
<gene>
    <name evidence="2" type="ORF">PCOR1329_LOCUS3422</name>
</gene>
<feature type="compositionally biased region" description="Basic residues" evidence="1">
    <location>
        <begin position="206"/>
        <end position="217"/>
    </location>
</feature>
<feature type="non-terminal residue" evidence="2">
    <location>
        <position position="229"/>
    </location>
</feature>
<protein>
    <submittedName>
        <fullName evidence="2">Uncharacterized protein</fullName>
    </submittedName>
</protein>
<feature type="compositionally biased region" description="Basic residues" evidence="1">
    <location>
        <begin position="1"/>
        <end position="13"/>
    </location>
</feature>
<comment type="caution">
    <text evidence="2">The sequence shown here is derived from an EMBL/GenBank/DDBJ whole genome shotgun (WGS) entry which is preliminary data.</text>
</comment>
<name>A0ABN9PRD9_9DINO</name>
<feature type="region of interest" description="Disordered" evidence="1">
    <location>
        <begin position="1"/>
        <end position="57"/>
    </location>
</feature>
<sequence length="229" mass="25238">MRRGRRGGRRHRGRDWTATRKPGERSGQGPEDRRARSRERGDCSGGHWARDPQLQAAKVGAQKRVVAALQHYGDARRALREQVPCDPTPDAAYRATASALAEASTQCWRRSSPRSAGGAARPPRAFGRRRAQRERERAVAARLREESSMPTGPTRRMLSIGSARSSARAGGSWARSGRAGARPRSACGRSWPPPGRRPAAASTPPRRPRRLRRRRRSCCGAGWRSRAAA</sequence>
<reference evidence="2" key="1">
    <citation type="submission" date="2023-10" db="EMBL/GenBank/DDBJ databases">
        <authorList>
            <person name="Chen Y."/>
            <person name="Shah S."/>
            <person name="Dougan E. K."/>
            <person name="Thang M."/>
            <person name="Chan C."/>
        </authorList>
    </citation>
    <scope>NUCLEOTIDE SEQUENCE [LARGE SCALE GENOMIC DNA]</scope>
</reference>
<feature type="region of interest" description="Disordered" evidence="1">
    <location>
        <begin position="96"/>
        <end position="229"/>
    </location>
</feature>
<evidence type="ECO:0000313" key="2">
    <source>
        <dbReference type="EMBL" id="CAK0792989.1"/>
    </source>
</evidence>
<proteinExistence type="predicted"/>
<evidence type="ECO:0000256" key="1">
    <source>
        <dbReference type="SAM" id="MobiDB-lite"/>
    </source>
</evidence>
<feature type="compositionally biased region" description="Low complexity" evidence="1">
    <location>
        <begin position="218"/>
        <end position="229"/>
    </location>
</feature>
<dbReference type="Proteomes" id="UP001189429">
    <property type="component" value="Unassembled WGS sequence"/>
</dbReference>